<dbReference type="AlphaFoldDB" id="A0A2S8G9Y6"/>
<proteinExistence type="predicted"/>
<gene>
    <name evidence="1" type="ORF">C5Y96_00495</name>
</gene>
<organism evidence="1 2">
    <name type="scientific">Blastopirellula marina</name>
    <dbReference type="NCBI Taxonomy" id="124"/>
    <lineage>
        <taxon>Bacteria</taxon>
        <taxon>Pseudomonadati</taxon>
        <taxon>Planctomycetota</taxon>
        <taxon>Planctomycetia</taxon>
        <taxon>Pirellulales</taxon>
        <taxon>Pirellulaceae</taxon>
        <taxon>Blastopirellula</taxon>
    </lineage>
</organism>
<evidence type="ECO:0000313" key="2">
    <source>
        <dbReference type="Proteomes" id="UP000240009"/>
    </source>
</evidence>
<reference evidence="1 2" key="1">
    <citation type="submission" date="2018-02" db="EMBL/GenBank/DDBJ databases">
        <title>Comparative genomes isolates from brazilian mangrove.</title>
        <authorList>
            <person name="Araujo J.E."/>
            <person name="Taketani R.G."/>
            <person name="Silva M.C.P."/>
            <person name="Loureco M.V."/>
            <person name="Andreote F.D."/>
        </authorList>
    </citation>
    <scope>NUCLEOTIDE SEQUENCE [LARGE SCALE GENOMIC DNA]</scope>
    <source>
        <strain evidence="1 2">HEX-2 MGV</strain>
    </source>
</reference>
<comment type="caution">
    <text evidence="1">The sequence shown here is derived from an EMBL/GenBank/DDBJ whole genome shotgun (WGS) entry which is preliminary data.</text>
</comment>
<protein>
    <submittedName>
        <fullName evidence="1">Uncharacterized protein</fullName>
    </submittedName>
</protein>
<evidence type="ECO:0000313" key="1">
    <source>
        <dbReference type="EMBL" id="PQO41229.1"/>
    </source>
</evidence>
<name>A0A2S8G9Y6_9BACT</name>
<sequence>MSVPVAYYDSSYVPNPNPKGETPFEEFWKVRLAILATTQEHGETGPESRADQKRYWVVDDQYNDDRYHNMEVYEPEGWSVEWLTDLMKTLGKHKGWGVSVGGIEKGHLLVFADRLMVNGSTFEGCDDLEAVVAAAKLATENYLDRKYGPLNRQLKYLKGLLPAAMKEVDANGYRCLATFDGFELFEGNAIWILQTKNEHELFLNTGGGKIRSSAVTADGIIHDEFPEEFWPYTDVNPPYWLVTYLEEDRTATQFELVDEDDKPMGKLTIGKVITDDEVQQRLRDGEVE</sequence>
<accession>A0A2S8G9Y6</accession>
<dbReference type="EMBL" id="PUIA01000003">
    <property type="protein sequence ID" value="PQO41229.1"/>
    <property type="molecule type" value="Genomic_DNA"/>
</dbReference>
<dbReference type="Proteomes" id="UP000240009">
    <property type="component" value="Unassembled WGS sequence"/>
</dbReference>